<dbReference type="RefSeq" id="WP_379035007.1">
    <property type="nucleotide sequence ID" value="NZ_JBHTLN010000002.1"/>
</dbReference>
<dbReference type="EMBL" id="JBHTLN010000002">
    <property type="protein sequence ID" value="MFD1123387.1"/>
    <property type="molecule type" value="Genomic_DNA"/>
</dbReference>
<gene>
    <name evidence="1" type="ORF">ACFQ2T_12775</name>
</gene>
<evidence type="ECO:0000313" key="1">
    <source>
        <dbReference type="EMBL" id="MFD1123387.1"/>
    </source>
</evidence>
<accession>A0ABW3PDS8</accession>
<proteinExistence type="predicted"/>
<dbReference type="Proteomes" id="UP001597206">
    <property type="component" value="Unassembled WGS sequence"/>
</dbReference>
<comment type="caution">
    <text evidence="1">The sequence shown here is derived from an EMBL/GenBank/DDBJ whole genome shotgun (WGS) entry which is preliminary data.</text>
</comment>
<reference evidence="2" key="1">
    <citation type="journal article" date="2019" name="Int. J. Syst. Evol. Microbiol.">
        <title>The Global Catalogue of Microorganisms (GCM) 10K type strain sequencing project: providing services to taxonomists for standard genome sequencing and annotation.</title>
        <authorList>
            <consortium name="The Broad Institute Genomics Platform"/>
            <consortium name="The Broad Institute Genome Sequencing Center for Infectious Disease"/>
            <person name="Wu L."/>
            <person name="Ma J."/>
        </authorList>
    </citation>
    <scope>NUCLEOTIDE SEQUENCE [LARGE SCALE GENOMIC DNA]</scope>
    <source>
        <strain evidence="2">CCUG 58411</strain>
    </source>
</reference>
<sequence>MTQCSISEISERKLVNGIDNGIKNDPCGKTKSSVETIQEQGSELELHITKPGHEFNDKEILDKNADA</sequence>
<name>A0ABW3PDS8_9PROT</name>
<protein>
    <submittedName>
        <fullName evidence="1">Uncharacterized protein</fullName>
    </submittedName>
</protein>
<evidence type="ECO:0000313" key="2">
    <source>
        <dbReference type="Proteomes" id="UP001597206"/>
    </source>
</evidence>
<keyword evidence="2" id="KW-1185">Reference proteome</keyword>
<organism evidence="1 2">
    <name type="scientific">Methylophilus flavus</name>
    <dbReference type="NCBI Taxonomy" id="640084"/>
    <lineage>
        <taxon>Bacteria</taxon>
        <taxon>Pseudomonadati</taxon>
        <taxon>Pseudomonadota</taxon>
        <taxon>Betaproteobacteria</taxon>
        <taxon>Nitrosomonadales</taxon>
        <taxon>Methylophilaceae</taxon>
        <taxon>Methylophilus</taxon>
    </lineage>
</organism>